<evidence type="ECO:0000256" key="4">
    <source>
        <dbReference type="ARBA" id="ARBA00012281"/>
    </source>
</evidence>
<dbReference type="PROSITE" id="PS00189">
    <property type="entry name" value="LIPOYL"/>
    <property type="match status" value="1"/>
</dbReference>
<dbReference type="SUPFAM" id="SSF52518">
    <property type="entry name" value="Thiamin diphosphate-binding fold (THDP-binding)"/>
    <property type="match status" value="1"/>
</dbReference>
<sequence length="464" mass="49581">MSVQVLMPALSPTMTEGKLAKWVKQEGDTVKSGDVLAEIETDKATMEVEAVDEGTLSKILVPEGTEGVAVNTPIAVIVGEGESADESLGNAEEVTPKSVAAQRVKGEEGLAPSLPAEHPKGSPAAPPPMDEDKFFANTQVITVREALRDAMAEEMRRDPTVFLMGEEVGEYQGAYKISQGLLQEFGADRIIDTPITEHGFAGLGVGAAFGGLRPIVEFMTMNFSMQAIDHIINSAAKTLYMSGGQMGCPIVFRGPNGAAARVGAQHSQDYASWYAHVPGLKVVAPYTAADAKGLMKAAIRDPNPVIVLENEILYGHSFPVPTDPDFIIPIGKAKVIRQGTDVTVTAYSLMVAHALAAAERLAEEGLSVEVIDLRTIRPLDIETIVTSVKKTNRIVSVEEGWPYAGIGSEIAAVMMEQAFDYLDAPVVRVCGKDVPLPYAANLEKLALPQPDEIVQAIKSVAYRK</sequence>
<evidence type="ECO:0000313" key="14">
    <source>
        <dbReference type="EMBL" id="QJE72866.1"/>
    </source>
</evidence>
<keyword evidence="15" id="KW-1185">Reference proteome</keyword>
<proteinExistence type="predicted"/>
<dbReference type="EC" id="1.2.4.1" evidence="4 11"/>
<dbReference type="Pfam" id="PF02780">
    <property type="entry name" value="Transketolase_C"/>
    <property type="match status" value="1"/>
</dbReference>
<dbReference type="SMART" id="SM00861">
    <property type="entry name" value="Transket_pyr"/>
    <property type="match status" value="1"/>
</dbReference>
<dbReference type="InterPro" id="IPR011053">
    <property type="entry name" value="Single_hybrid_motif"/>
</dbReference>
<dbReference type="Gene3D" id="3.40.50.920">
    <property type="match status" value="1"/>
</dbReference>
<gene>
    <name evidence="14" type="ORF">HHL28_06970</name>
</gene>
<evidence type="ECO:0000256" key="3">
    <source>
        <dbReference type="ARBA" id="ARBA00011870"/>
    </source>
</evidence>
<dbReference type="InterPro" id="IPR000089">
    <property type="entry name" value="Biotin_lipoyl"/>
</dbReference>
<comment type="function">
    <text evidence="10">The pyruvate dehydrogenase complex catalyzes the overall conversion of pyruvate to acetyl-CoA and CO(2). It contains multiple copies of three enzymatic components: pyruvate dehydrogenase (E1), dihydrolipoamide acetyltransferase (E2) and lipoamide dehydrogenase (E3).</text>
</comment>
<organism evidence="14 15">
    <name type="scientific">Aerophototrophica crusticola</name>
    <dbReference type="NCBI Taxonomy" id="1709002"/>
    <lineage>
        <taxon>Bacteria</taxon>
        <taxon>Pseudomonadati</taxon>
        <taxon>Pseudomonadota</taxon>
        <taxon>Alphaproteobacteria</taxon>
        <taxon>Rhodospirillales</taxon>
        <taxon>Rhodospirillaceae</taxon>
        <taxon>Aerophototrophica</taxon>
    </lineage>
</organism>
<evidence type="ECO:0000256" key="9">
    <source>
        <dbReference type="ARBA" id="ARBA00023317"/>
    </source>
</evidence>
<comment type="catalytic activity">
    <reaction evidence="11">
        <text>N(6)-[(R)-lipoyl]-L-lysyl-[protein] + pyruvate + H(+) = N(6)-[(R)-S(8)-acetyldihydrolipoyl]-L-lysyl-[protein] + CO2</text>
        <dbReference type="Rhea" id="RHEA:19189"/>
        <dbReference type="Rhea" id="RHEA-COMP:10474"/>
        <dbReference type="Rhea" id="RHEA-COMP:10478"/>
        <dbReference type="ChEBI" id="CHEBI:15361"/>
        <dbReference type="ChEBI" id="CHEBI:15378"/>
        <dbReference type="ChEBI" id="CHEBI:16526"/>
        <dbReference type="ChEBI" id="CHEBI:83099"/>
        <dbReference type="ChEBI" id="CHEBI:83111"/>
        <dbReference type="EC" id="1.2.4.1"/>
    </reaction>
</comment>
<feature type="domain" description="Lipoyl-binding" evidence="13">
    <location>
        <begin position="2"/>
        <end position="78"/>
    </location>
</feature>
<reference evidence="14" key="1">
    <citation type="submission" date="2020-04" db="EMBL/GenBank/DDBJ databases">
        <title>A desert anoxygenic phototrophic bacterium fixes CO2 using RubisCO under aerobic conditions.</title>
        <authorList>
            <person name="Tang K."/>
        </authorList>
    </citation>
    <scope>NUCLEOTIDE SEQUENCE [LARGE SCALE GENOMIC DNA]</scope>
    <source>
        <strain evidence="14">MIMtkB3</strain>
    </source>
</reference>
<evidence type="ECO:0000256" key="7">
    <source>
        <dbReference type="ARBA" id="ARBA00023002"/>
    </source>
</evidence>
<evidence type="ECO:0000313" key="15">
    <source>
        <dbReference type="Proteomes" id="UP000501891"/>
    </source>
</evidence>
<evidence type="ECO:0000256" key="11">
    <source>
        <dbReference type="RuleBase" id="RU364074"/>
    </source>
</evidence>
<dbReference type="CDD" id="cd07036">
    <property type="entry name" value="TPP_PYR_E1-PDHc-beta_like"/>
    <property type="match status" value="1"/>
</dbReference>
<evidence type="ECO:0000256" key="12">
    <source>
        <dbReference type="SAM" id="MobiDB-lite"/>
    </source>
</evidence>
<dbReference type="PROSITE" id="PS50968">
    <property type="entry name" value="BIOTINYL_LIPOYL"/>
    <property type="match status" value="1"/>
</dbReference>
<dbReference type="InterPro" id="IPR029061">
    <property type="entry name" value="THDP-binding"/>
</dbReference>
<dbReference type="AlphaFoldDB" id="A0A858R750"/>
<dbReference type="GO" id="GO:0004739">
    <property type="term" value="F:pyruvate dehydrogenase (acetyl-transferring) activity"/>
    <property type="evidence" value="ECO:0007669"/>
    <property type="project" value="UniProtKB-UniRule"/>
</dbReference>
<dbReference type="NCBIfam" id="NF008854">
    <property type="entry name" value="PRK11892.1"/>
    <property type="match status" value="1"/>
</dbReference>
<keyword evidence="9 11" id="KW-0670">Pyruvate</keyword>
<dbReference type="KEGG" id="acru:HHL28_06970"/>
<evidence type="ECO:0000256" key="5">
    <source>
        <dbReference type="ARBA" id="ARBA00016138"/>
    </source>
</evidence>
<protein>
    <recommendedName>
        <fullName evidence="5 11">Pyruvate dehydrogenase E1 component subunit beta</fullName>
        <ecNumber evidence="4 11">1.2.4.1</ecNumber>
    </recommendedName>
</protein>
<dbReference type="CDD" id="cd06849">
    <property type="entry name" value="lipoyl_domain"/>
    <property type="match status" value="1"/>
</dbReference>
<dbReference type="Gene3D" id="3.40.50.970">
    <property type="match status" value="1"/>
</dbReference>
<dbReference type="InterPro" id="IPR027110">
    <property type="entry name" value="PDHB_mito-type"/>
</dbReference>
<dbReference type="SUPFAM" id="SSF52922">
    <property type="entry name" value="TK C-terminal domain-like"/>
    <property type="match status" value="1"/>
</dbReference>
<keyword evidence="6" id="KW-0450">Lipoyl</keyword>
<comment type="cofactor">
    <cofactor evidence="2 11">
        <name>thiamine diphosphate</name>
        <dbReference type="ChEBI" id="CHEBI:58937"/>
    </cofactor>
</comment>
<dbReference type="EMBL" id="CP051775">
    <property type="protein sequence ID" value="QJE72866.1"/>
    <property type="molecule type" value="Genomic_DNA"/>
</dbReference>
<accession>A0A858R750</accession>
<dbReference type="InterPro" id="IPR033248">
    <property type="entry name" value="Transketolase_C"/>
</dbReference>
<dbReference type="InterPro" id="IPR009014">
    <property type="entry name" value="Transketo_C/PFOR_II"/>
</dbReference>
<evidence type="ECO:0000256" key="1">
    <source>
        <dbReference type="ARBA" id="ARBA00001938"/>
    </source>
</evidence>
<dbReference type="PANTHER" id="PTHR11624:SF96">
    <property type="entry name" value="PYRUVATE DEHYDROGENASE E1 COMPONENT SUBUNIT BETA, MITOCHONDRIAL"/>
    <property type="match status" value="1"/>
</dbReference>
<dbReference type="GO" id="GO:0006086">
    <property type="term" value="P:pyruvate decarboxylation to acetyl-CoA"/>
    <property type="evidence" value="ECO:0007669"/>
    <property type="project" value="InterPro"/>
</dbReference>
<evidence type="ECO:0000256" key="6">
    <source>
        <dbReference type="ARBA" id="ARBA00022823"/>
    </source>
</evidence>
<dbReference type="Pfam" id="PF02779">
    <property type="entry name" value="Transket_pyr"/>
    <property type="match status" value="1"/>
</dbReference>
<evidence type="ECO:0000256" key="2">
    <source>
        <dbReference type="ARBA" id="ARBA00001964"/>
    </source>
</evidence>
<dbReference type="FunFam" id="2.40.50.100:FF:000010">
    <property type="entry name" value="Acetyltransferase component of pyruvate dehydrogenase complex"/>
    <property type="match status" value="1"/>
</dbReference>
<dbReference type="SUPFAM" id="SSF51230">
    <property type="entry name" value="Single hybrid motif"/>
    <property type="match status" value="1"/>
</dbReference>
<evidence type="ECO:0000256" key="8">
    <source>
        <dbReference type="ARBA" id="ARBA00023052"/>
    </source>
</evidence>
<dbReference type="Proteomes" id="UP000501891">
    <property type="component" value="Chromosome"/>
</dbReference>
<comment type="subunit">
    <text evidence="3">Heterodimer of an alpha and a beta chain.</text>
</comment>
<feature type="region of interest" description="Disordered" evidence="12">
    <location>
        <begin position="108"/>
        <end position="130"/>
    </location>
</feature>
<dbReference type="PANTHER" id="PTHR11624">
    <property type="entry name" value="DEHYDROGENASE RELATED"/>
    <property type="match status" value="1"/>
</dbReference>
<dbReference type="Pfam" id="PF00364">
    <property type="entry name" value="Biotin_lipoyl"/>
    <property type="match status" value="1"/>
</dbReference>
<dbReference type="InterPro" id="IPR005475">
    <property type="entry name" value="Transketolase-like_Pyr-bd"/>
</dbReference>
<dbReference type="NCBIfam" id="NF006667">
    <property type="entry name" value="PRK09212.1"/>
    <property type="match status" value="1"/>
</dbReference>
<dbReference type="FunFam" id="3.40.50.920:FF:000001">
    <property type="entry name" value="Pyruvate dehydrogenase E1 beta subunit"/>
    <property type="match status" value="1"/>
</dbReference>
<comment type="function">
    <text evidence="11">The pyruvate dehydrogenase complex catalyzes the overall conversion of pyruvate to acetyl-CoA and CO2.</text>
</comment>
<dbReference type="FunFam" id="3.40.50.970:FF:000001">
    <property type="entry name" value="Pyruvate dehydrogenase E1 beta subunit"/>
    <property type="match status" value="1"/>
</dbReference>
<keyword evidence="7 11" id="KW-0560">Oxidoreductase</keyword>
<dbReference type="InterPro" id="IPR003016">
    <property type="entry name" value="2-oxoA_DH_lipoyl-BS"/>
</dbReference>
<evidence type="ECO:0000256" key="10">
    <source>
        <dbReference type="ARBA" id="ARBA00025211"/>
    </source>
</evidence>
<keyword evidence="8 11" id="KW-0786">Thiamine pyrophosphate</keyword>
<dbReference type="Gene3D" id="2.40.50.100">
    <property type="match status" value="1"/>
</dbReference>
<name>A0A858R750_9PROT</name>
<evidence type="ECO:0000259" key="13">
    <source>
        <dbReference type="PROSITE" id="PS50968"/>
    </source>
</evidence>
<comment type="cofactor">
    <cofactor evidence="1">
        <name>(R)-lipoate</name>
        <dbReference type="ChEBI" id="CHEBI:83088"/>
    </cofactor>
</comment>